<accession>A0LF74</accession>
<evidence type="ECO:0000256" key="6">
    <source>
        <dbReference type="ARBA" id="ARBA00023315"/>
    </source>
</evidence>
<evidence type="ECO:0000256" key="2">
    <source>
        <dbReference type="ARBA" id="ARBA00022475"/>
    </source>
</evidence>
<dbReference type="FunCoup" id="A0LF74">
    <property type="interactions" value="279"/>
</dbReference>
<dbReference type="Proteomes" id="UP000001784">
    <property type="component" value="Chromosome"/>
</dbReference>
<dbReference type="HOGENOM" id="CLU_049421_4_0_7"/>
<dbReference type="EMBL" id="CP000478">
    <property type="protein sequence ID" value="ABK16076.1"/>
    <property type="molecule type" value="Genomic_DNA"/>
</dbReference>
<dbReference type="RefSeq" id="WP_011697249.1">
    <property type="nucleotide sequence ID" value="NC_008554.1"/>
</dbReference>
<organism evidence="7 8">
    <name type="scientific">Syntrophobacter fumaroxidans (strain DSM 10017 / MPOB)</name>
    <dbReference type="NCBI Taxonomy" id="335543"/>
    <lineage>
        <taxon>Bacteria</taxon>
        <taxon>Pseudomonadati</taxon>
        <taxon>Thermodesulfobacteriota</taxon>
        <taxon>Syntrophobacteria</taxon>
        <taxon>Syntrophobacterales</taxon>
        <taxon>Syntrophobacteraceae</taxon>
        <taxon>Syntrophobacter</taxon>
    </lineage>
</organism>
<evidence type="ECO:0000256" key="1">
    <source>
        <dbReference type="ARBA" id="ARBA00004533"/>
    </source>
</evidence>
<dbReference type="PANTHER" id="PTHR30606">
    <property type="entry name" value="LIPID A BIOSYNTHESIS LAUROYL ACYLTRANSFERASE"/>
    <property type="match status" value="1"/>
</dbReference>
<protein>
    <submittedName>
        <fullName evidence="7">Lipid A biosynthesis acyltransferase</fullName>
    </submittedName>
</protein>
<comment type="subcellular location">
    <subcellularLocation>
        <location evidence="1">Cell inner membrane</location>
    </subcellularLocation>
</comment>
<keyword evidence="8" id="KW-1185">Reference proteome</keyword>
<keyword evidence="3" id="KW-0997">Cell inner membrane</keyword>
<dbReference type="InterPro" id="IPR004960">
    <property type="entry name" value="LipA_acyltrans"/>
</dbReference>
<reference evidence="7 8" key="1">
    <citation type="submission" date="2006-10" db="EMBL/GenBank/DDBJ databases">
        <title>Complete sequence of Syntrophobacter fumaroxidans MPOB.</title>
        <authorList>
            <consortium name="US DOE Joint Genome Institute"/>
            <person name="Copeland A."/>
            <person name="Lucas S."/>
            <person name="Lapidus A."/>
            <person name="Barry K."/>
            <person name="Detter J.C."/>
            <person name="Glavina del Rio T."/>
            <person name="Hammon N."/>
            <person name="Israni S."/>
            <person name="Pitluck S."/>
            <person name="Goltsman E.G."/>
            <person name="Martinez M."/>
            <person name="Schmutz J."/>
            <person name="Larimer F."/>
            <person name="Land M."/>
            <person name="Hauser L."/>
            <person name="Kyrpides N."/>
            <person name="Kim E."/>
            <person name="Boone D.R."/>
            <person name="Brockman F."/>
            <person name="Culley D."/>
            <person name="Ferry J."/>
            <person name="Gunsalus R."/>
            <person name="McInerney M.J."/>
            <person name="Morrison M."/>
            <person name="Plugge C."/>
            <person name="Rohlin L."/>
            <person name="Scholten J."/>
            <person name="Sieber J."/>
            <person name="Stams A.J.M."/>
            <person name="Worm P."/>
            <person name="Henstra A.M."/>
            <person name="Richardson P."/>
        </authorList>
    </citation>
    <scope>NUCLEOTIDE SEQUENCE [LARGE SCALE GENOMIC DNA]</scope>
    <source>
        <strain evidence="8">DSM 10017 / MPOB</strain>
    </source>
</reference>
<dbReference type="InParanoid" id="A0LF74"/>
<dbReference type="PIRSF" id="PIRSF026649">
    <property type="entry name" value="MsbB"/>
    <property type="match status" value="1"/>
</dbReference>
<dbReference type="CDD" id="cd07984">
    <property type="entry name" value="LPLAT_LABLAT-like"/>
    <property type="match status" value="1"/>
</dbReference>
<dbReference type="OrthoDB" id="9803456at2"/>
<keyword evidence="6 7" id="KW-0012">Acyltransferase</keyword>
<proteinExistence type="predicted"/>
<keyword evidence="5" id="KW-0472">Membrane</keyword>
<dbReference type="GO" id="GO:0009247">
    <property type="term" value="P:glycolipid biosynthetic process"/>
    <property type="evidence" value="ECO:0007669"/>
    <property type="project" value="UniProtKB-ARBA"/>
</dbReference>
<dbReference type="Pfam" id="PF03279">
    <property type="entry name" value="Lip_A_acyltrans"/>
    <property type="match status" value="1"/>
</dbReference>
<sequence>MNIDPVPPISRLLDALARMDRGTCARLADLAGDLWHRFDRRHVEIVHSNLRRAFGDDLNDADRNKLCRAVFRNLARVILEFPFLRVLDRRVDEFMCFEGYEHVVQARAKGKGVLIMASHFGNWEMMSLGCSYRCTPFSVVVRPLDNRVLDELVNDMRSAGGNRIVPKKGSIREVLRILRRGELVALLVDQNVDWYDGVFVPFFRDIACTNKALAVLALRTGAPVIPLHNFRRPDGKYQVVIEPELELIRTGDTTSDIEENTALFNRVIEGYVRRYPEQWFWVHQRWKTRPWQPWPKGRE</sequence>
<dbReference type="AlphaFoldDB" id="A0LF74"/>
<gene>
    <name evidence="7" type="ordered locus">Sfum_0376</name>
</gene>
<dbReference type="STRING" id="335543.Sfum_0376"/>
<evidence type="ECO:0000313" key="8">
    <source>
        <dbReference type="Proteomes" id="UP000001784"/>
    </source>
</evidence>
<dbReference type="GO" id="GO:0016746">
    <property type="term" value="F:acyltransferase activity"/>
    <property type="evidence" value="ECO:0007669"/>
    <property type="project" value="UniProtKB-KW"/>
</dbReference>
<name>A0LF74_SYNFM</name>
<dbReference type="eggNOG" id="COG1560">
    <property type="taxonomic scope" value="Bacteria"/>
</dbReference>
<keyword evidence="2" id="KW-1003">Cell membrane</keyword>
<dbReference type="KEGG" id="sfu:Sfum_0376"/>
<evidence type="ECO:0000313" key="7">
    <source>
        <dbReference type="EMBL" id="ABK16076.1"/>
    </source>
</evidence>
<keyword evidence="4 7" id="KW-0808">Transferase</keyword>
<dbReference type="GO" id="GO:0005886">
    <property type="term" value="C:plasma membrane"/>
    <property type="evidence" value="ECO:0007669"/>
    <property type="project" value="UniProtKB-SubCell"/>
</dbReference>
<evidence type="ECO:0000256" key="4">
    <source>
        <dbReference type="ARBA" id="ARBA00022679"/>
    </source>
</evidence>
<evidence type="ECO:0000256" key="5">
    <source>
        <dbReference type="ARBA" id="ARBA00023136"/>
    </source>
</evidence>
<evidence type="ECO:0000256" key="3">
    <source>
        <dbReference type="ARBA" id="ARBA00022519"/>
    </source>
</evidence>
<dbReference type="PANTHER" id="PTHR30606:SF10">
    <property type="entry name" value="PHOSPHATIDYLINOSITOL MANNOSIDE ACYLTRANSFERASE"/>
    <property type="match status" value="1"/>
</dbReference>